<dbReference type="KEGG" id="soe:110801484"/>
<dbReference type="RefSeq" id="XP_021862544.1">
    <property type="nucleotide sequence ID" value="XM_022006852.1"/>
</dbReference>
<keyword evidence="2" id="KW-1185">Reference proteome</keyword>
<evidence type="ECO:0000313" key="3">
    <source>
        <dbReference type="RefSeq" id="XP_021862544.1"/>
    </source>
</evidence>
<feature type="compositionally biased region" description="Gly residues" evidence="1">
    <location>
        <begin position="35"/>
        <end position="57"/>
    </location>
</feature>
<organism evidence="2 3">
    <name type="scientific">Spinacia oleracea</name>
    <name type="common">Spinach</name>
    <dbReference type="NCBI Taxonomy" id="3562"/>
    <lineage>
        <taxon>Eukaryota</taxon>
        <taxon>Viridiplantae</taxon>
        <taxon>Streptophyta</taxon>
        <taxon>Embryophyta</taxon>
        <taxon>Tracheophyta</taxon>
        <taxon>Spermatophyta</taxon>
        <taxon>Magnoliopsida</taxon>
        <taxon>eudicotyledons</taxon>
        <taxon>Gunneridae</taxon>
        <taxon>Pentapetalae</taxon>
        <taxon>Caryophyllales</taxon>
        <taxon>Chenopodiaceae</taxon>
        <taxon>Chenopodioideae</taxon>
        <taxon>Anserineae</taxon>
        <taxon>Spinacia</taxon>
    </lineage>
</organism>
<dbReference type="AlphaFoldDB" id="A0A9R0J7A4"/>
<dbReference type="OrthoDB" id="1937754at2759"/>
<reference evidence="3" key="2">
    <citation type="submission" date="2025-08" db="UniProtKB">
        <authorList>
            <consortium name="RefSeq"/>
        </authorList>
    </citation>
    <scope>IDENTIFICATION</scope>
    <source>
        <tissue evidence="3">Leaf</tissue>
    </source>
</reference>
<name>A0A9R0J7A4_SPIOL</name>
<feature type="region of interest" description="Disordered" evidence="1">
    <location>
        <begin position="1"/>
        <end position="82"/>
    </location>
</feature>
<reference evidence="2" key="1">
    <citation type="journal article" date="2021" name="Nat. Commun.">
        <title>Genomic analyses provide insights into spinach domestication and the genetic basis of agronomic traits.</title>
        <authorList>
            <person name="Cai X."/>
            <person name="Sun X."/>
            <person name="Xu C."/>
            <person name="Sun H."/>
            <person name="Wang X."/>
            <person name="Ge C."/>
            <person name="Zhang Z."/>
            <person name="Wang Q."/>
            <person name="Fei Z."/>
            <person name="Jiao C."/>
            <person name="Wang Q."/>
        </authorList>
    </citation>
    <scope>NUCLEOTIDE SEQUENCE [LARGE SCALE GENOMIC DNA]</scope>
    <source>
        <strain evidence="2">cv. Varoflay</strain>
    </source>
</reference>
<gene>
    <name evidence="3" type="primary">LOC110801484</name>
</gene>
<evidence type="ECO:0000256" key="1">
    <source>
        <dbReference type="SAM" id="MobiDB-lite"/>
    </source>
</evidence>
<evidence type="ECO:0000313" key="2">
    <source>
        <dbReference type="Proteomes" id="UP000813463"/>
    </source>
</evidence>
<accession>A0A9R0J7A4</accession>
<dbReference type="Proteomes" id="UP000813463">
    <property type="component" value="Chromosome 3"/>
</dbReference>
<sequence>MVASSMDFDDNSEVAHPLRNSHHRGRNDNNNRGRNSGGGGKKSGGGGGNRSGRGGGGRKSDSRGSGVATRDMEDSNKLGRGLQCLHGQPSVLGPALVPHTWTPHQAFMAAMPSYMPLMSALRTNRYRGDYAHYVHEPPDVNWYMHTGATSHMTSSQGYLISYFNLSNKNGKIVGNGHMIPVRGCGHT</sequence>
<dbReference type="GeneID" id="110801484"/>
<proteinExistence type="predicted"/>
<protein>
    <submittedName>
        <fullName evidence="3">Uncharacterized protein</fullName>
    </submittedName>
</protein>